<protein>
    <submittedName>
        <fullName evidence="1">Uncharacterized protein</fullName>
    </submittedName>
</protein>
<proteinExistence type="predicted"/>
<comment type="caution">
    <text evidence="1">The sequence shown here is derived from an EMBL/GenBank/DDBJ whole genome shotgun (WGS) entry which is preliminary data.</text>
</comment>
<dbReference type="EMBL" id="AGNL01050689">
    <property type="protein sequence ID" value="EJK43749.1"/>
    <property type="molecule type" value="Genomic_DNA"/>
</dbReference>
<gene>
    <name evidence="1" type="ORF">THAOC_37775</name>
</gene>
<dbReference type="InterPro" id="IPR011990">
    <property type="entry name" value="TPR-like_helical_dom_sf"/>
</dbReference>
<dbReference type="SUPFAM" id="SSF81901">
    <property type="entry name" value="HCP-like"/>
    <property type="match status" value="1"/>
</dbReference>
<dbReference type="AlphaFoldDB" id="K0QZM6"/>
<dbReference type="eggNOG" id="ENOG502QQ65">
    <property type="taxonomic scope" value="Eukaryota"/>
</dbReference>
<name>K0QZM6_THAOC</name>
<reference evidence="1 2" key="1">
    <citation type="journal article" date="2012" name="Genome Biol.">
        <title>Genome and low-iron response of an oceanic diatom adapted to chronic iron limitation.</title>
        <authorList>
            <person name="Lommer M."/>
            <person name="Specht M."/>
            <person name="Roy A.S."/>
            <person name="Kraemer L."/>
            <person name="Andreson R."/>
            <person name="Gutowska M.A."/>
            <person name="Wolf J."/>
            <person name="Bergner S.V."/>
            <person name="Schilhabel M.B."/>
            <person name="Klostermeier U.C."/>
            <person name="Beiko R.G."/>
            <person name="Rosenstiel P."/>
            <person name="Hippler M."/>
            <person name="Laroche J."/>
        </authorList>
    </citation>
    <scope>NUCLEOTIDE SEQUENCE [LARGE SCALE GENOMIC DNA]</scope>
    <source>
        <strain evidence="1 2">CCMP1005</strain>
    </source>
</reference>
<evidence type="ECO:0000313" key="2">
    <source>
        <dbReference type="Proteomes" id="UP000266841"/>
    </source>
</evidence>
<evidence type="ECO:0000313" key="1">
    <source>
        <dbReference type="EMBL" id="EJK43749.1"/>
    </source>
</evidence>
<organism evidence="1 2">
    <name type="scientific">Thalassiosira oceanica</name>
    <name type="common">Marine diatom</name>
    <dbReference type="NCBI Taxonomy" id="159749"/>
    <lineage>
        <taxon>Eukaryota</taxon>
        <taxon>Sar</taxon>
        <taxon>Stramenopiles</taxon>
        <taxon>Ochrophyta</taxon>
        <taxon>Bacillariophyta</taxon>
        <taxon>Coscinodiscophyceae</taxon>
        <taxon>Thalassiosirophycidae</taxon>
        <taxon>Thalassiosirales</taxon>
        <taxon>Thalassiosiraceae</taxon>
        <taxon>Thalassiosira</taxon>
    </lineage>
</organism>
<keyword evidence="2" id="KW-1185">Reference proteome</keyword>
<sequence>MCGHVNARRNLGYMEYNAGNNDLALQHFLISAKLGDEYSLNEVKSAFMSSIATKADYAGALRGYQSAIEEMSSPDRAEAKALGFEQIYQI</sequence>
<accession>K0QZM6</accession>
<dbReference type="Gene3D" id="1.25.40.10">
    <property type="entry name" value="Tetratricopeptide repeat domain"/>
    <property type="match status" value="1"/>
</dbReference>
<dbReference type="Proteomes" id="UP000266841">
    <property type="component" value="Unassembled WGS sequence"/>
</dbReference>